<feature type="compositionally biased region" description="Basic and acidic residues" evidence="1">
    <location>
        <begin position="42"/>
        <end position="56"/>
    </location>
</feature>
<comment type="caution">
    <text evidence="2">The sequence shown here is derived from an EMBL/GenBank/DDBJ whole genome shotgun (WGS) entry which is preliminary data.</text>
</comment>
<organism evidence="2 3">
    <name type="scientific">Deinococcus marmoris</name>
    <dbReference type="NCBI Taxonomy" id="249408"/>
    <lineage>
        <taxon>Bacteria</taxon>
        <taxon>Thermotogati</taxon>
        <taxon>Deinococcota</taxon>
        <taxon>Deinococci</taxon>
        <taxon>Deinococcales</taxon>
        <taxon>Deinococcaceae</taxon>
        <taxon>Deinococcus</taxon>
    </lineage>
</organism>
<feature type="region of interest" description="Disordered" evidence="1">
    <location>
        <begin position="34"/>
        <end position="56"/>
    </location>
</feature>
<keyword evidence="3" id="KW-1185">Reference proteome</keyword>
<proteinExistence type="predicted"/>
<evidence type="ECO:0000313" key="2">
    <source>
        <dbReference type="EMBL" id="OLV16216.1"/>
    </source>
</evidence>
<dbReference type="AlphaFoldDB" id="A0A1U7NTH5"/>
<dbReference type="STRING" id="249408.BOO71_0012496"/>
<evidence type="ECO:0000256" key="1">
    <source>
        <dbReference type="SAM" id="MobiDB-lite"/>
    </source>
</evidence>
<dbReference type="RefSeq" id="WP_175607500.1">
    <property type="nucleotide sequence ID" value="NZ_MSTI01000151.1"/>
</dbReference>
<gene>
    <name evidence="2" type="ORF">BOO71_0012496</name>
</gene>
<protein>
    <submittedName>
        <fullName evidence="2">Uncharacterized protein</fullName>
    </submittedName>
</protein>
<accession>A0A1U7NTH5</accession>
<sequence>MYTTLAKALRGALFGEGDYTLEGKTSRVKLREHDAEAMEGQRQADVERELAENLPA</sequence>
<evidence type="ECO:0000313" key="3">
    <source>
        <dbReference type="Proteomes" id="UP000186607"/>
    </source>
</evidence>
<name>A0A1U7NTH5_9DEIO</name>
<dbReference type="Proteomes" id="UP000186607">
    <property type="component" value="Unassembled WGS sequence"/>
</dbReference>
<reference evidence="2 3" key="1">
    <citation type="submission" date="2017-01" db="EMBL/GenBank/DDBJ databases">
        <title>Genome Analysis of Deinococcus marmoris KOPRI26562.</title>
        <authorList>
            <person name="Kim J.H."/>
            <person name="Oh H.-M."/>
        </authorList>
    </citation>
    <scope>NUCLEOTIDE SEQUENCE [LARGE SCALE GENOMIC DNA]</scope>
    <source>
        <strain evidence="2 3">KOPRI26562</strain>
    </source>
</reference>
<dbReference type="EMBL" id="MSTI01000151">
    <property type="protein sequence ID" value="OLV16216.1"/>
    <property type="molecule type" value="Genomic_DNA"/>
</dbReference>